<evidence type="ECO:0000256" key="8">
    <source>
        <dbReference type="HAMAP-Rule" id="MF_01217"/>
    </source>
</evidence>
<dbReference type="SUPFAM" id="SSF47336">
    <property type="entry name" value="ACP-like"/>
    <property type="match status" value="1"/>
</dbReference>
<evidence type="ECO:0000256" key="2">
    <source>
        <dbReference type="ARBA" id="ARBA00022490"/>
    </source>
</evidence>
<protein>
    <recommendedName>
        <fullName evidence="8">Acyl carrier protein</fullName>
        <shortName evidence="8">ACP</shortName>
    </recommendedName>
</protein>
<feature type="modified residue" description="O-(pantetheine 4'-phosphoryl)serine" evidence="8">
    <location>
        <position position="36"/>
    </location>
</feature>
<evidence type="ECO:0000259" key="9">
    <source>
        <dbReference type="PROSITE" id="PS50075"/>
    </source>
</evidence>
<evidence type="ECO:0000256" key="7">
    <source>
        <dbReference type="ARBA" id="ARBA00023160"/>
    </source>
</evidence>
<evidence type="ECO:0000256" key="4">
    <source>
        <dbReference type="ARBA" id="ARBA00022553"/>
    </source>
</evidence>
<keyword evidence="5 8" id="KW-0276">Fatty acid metabolism</keyword>
<dbReference type="InterPro" id="IPR003231">
    <property type="entry name" value="ACP"/>
</dbReference>
<dbReference type="GO" id="GO:0005829">
    <property type="term" value="C:cytosol"/>
    <property type="evidence" value="ECO:0007669"/>
    <property type="project" value="TreeGrafter"/>
</dbReference>
<keyword evidence="2 8" id="KW-0963">Cytoplasm</keyword>
<dbReference type="Pfam" id="PF00550">
    <property type="entry name" value="PP-binding"/>
    <property type="match status" value="1"/>
</dbReference>
<dbReference type="InterPro" id="IPR036736">
    <property type="entry name" value="ACP-like_sf"/>
</dbReference>
<evidence type="ECO:0000256" key="5">
    <source>
        <dbReference type="ARBA" id="ARBA00022832"/>
    </source>
</evidence>
<comment type="function">
    <text evidence="8">Carrier of the growing fatty acid chain in fatty acid biosynthesis.</text>
</comment>
<comment type="pathway">
    <text evidence="8">Lipid metabolism; fatty acid biosynthesis.</text>
</comment>
<keyword evidence="11" id="KW-1185">Reference proteome</keyword>
<keyword evidence="6 8" id="KW-0443">Lipid metabolism</keyword>
<dbReference type="PANTHER" id="PTHR20863">
    <property type="entry name" value="ACYL CARRIER PROTEIN"/>
    <property type="match status" value="1"/>
</dbReference>
<comment type="PTM">
    <text evidence="8">4'-phosphopantetheine is transferred from CoA to a specific serine of apo-ACP by AcpS. This modification is essential for activity because fatty acids are bound in thioester linkage to the sulfhydryl of the prosthetic group.</text>
</comment>
<dbReference type="NCBIfam" id="NF002150">
    <property type="entry name" value="PRK00982.1-4"/>
    <property type="match status" value="1"/>
</dbReference>
<evidence type="ECO:0000313" key="11">
    <source>
        <dbReference type="Proteomes" id="UP001171751"/>
    </source>
</evidence>
<dbReference type="GO" id="GO:0000035">
    <property type="term" value="F:acyl binding"/>
    <property type="evidence" value="ECO:0007669"/>
    <property type="project" value="TreeGrafter"/>
</dbReference>
<dbReference type="GO" id="GO:0016020">
    <property type="term" value="C:membrane"/>
    <property type="evidence" value="ECO:0007669"/>
    <property type="project" value="GOC"/>
</dbReference>
<evidence type="ECO:0000256" key="1">
    <source>
        <dbReference type="ARBA" id="ARBA00022450"/>
    </source>
</evidence>
<keyword evidence="3 8" id="KW-0444">Lipid biosynthesis</keyword>
<keyword evidence="1 8" id="KW-0596">Phosphopantetheine</keyword>
<keyword evidence="7 8" id="KW-0275">Fatty acid biosynthesis</keyword>
<dbReference type="Gene3D" id="1.10.1200.10">
    <property type="entry name" value="ACP-like"/>
    <property type="match status" value="1"/>
</dbReference>
<dbReference type="HAMAP" id="MF_01217">
    <property type="entry name" value="Acyl_carrier"/>
    <property type="match status" value="1"/>
</dbReference>
<dbReference type="GO" id="GO:0000036">
    <property type="term" value="F:acyl carrier activity"/>
    <property type="evidence" value="ECO:0007669"/>
    <property type="project" value="UniProtKB-UniRule"/>
</dbReference>
<dbReference type="PANTHER" id="PTHR20863:SF62">
    <property type="entry name" value="ACYL CARRIER PROTEIN"/>
    <property type="match status" value="1"/>
</dbReference>
<dbReference type="EMBL" id="JAUNQW010000006">
    <property type="protein sequence ID" value="MDO5457141.1"/>
    <property type="molecule type" value="Genomic_DNA"/>
</dbReference>
<feature type="domain" description="Carrier" evidence="9">
    <location>
        <begin position="1"/>
        <end position="75"/>
    </location>
</feature>
<dbReference type="GO" id="GO:0009245">
    <property type="term" value="P:lipid A biosynthetic process"/>
    <property type="evidence" value="ECO:0007669"/>
    <property type="project" value="TreeGrafter"/>
</dbReference>
<evidence type="ECO:0000313" key="10">
    <source>
        <dbReference type="EMBL" id="MDO5457141.1"/>
    </source>
</evidence>
<organism evidence="10 11">
    <name type="scientific">Atopococcus tabaci</name>
    <dbReference type="NCBI Taxonomy" id="269774"/>
    <lineage>
        <taxon>Bacteria</taxon>
        <taxon>Bacillati</taxon>
        <taxon>Bacillota</taxon>
        <taxon>Bacilli</taxon>
        <taxon>Lactobacillales</taxon>
        <taxon>Carnobacteriaceae</taxon>
        <taxon>Atopococcus</taxon>
    </lineage>
</organism>
<dbReference type="PROSITE" id="PS50075">
    <property type="entry name" value="CARRIER"/>
    <property type="match status" value="1"/>
</dbReference>
<accession>A0AA43ZRT4</accession>
<keyword evidence="4 8" id="KW-0597">Phosphoprotein</keyword>
<name>A0AA43ZRT4_9LACT</name>
<evidence type="ECO:0000256" key="3">
    <source>
        <dbReference type="ARBA" id="ARBA00022516"/>
    </source>
</evidence>
<reference evidence="10" key="1">
    <citation type="submission" date="2023-07" db="EMBL/GenBank/DDBJ databases">
        <title>Between Cages and Wild: Unraveling the Impact of Captivity on Animal Microbiomes and Antimicrobial Resistance.</title>
        <authorList>
            <person name="Schmartz G.P."/>
            <person name="Rehner J."/>
            <person name="Schuff M.J."/>
            <person name="Becker S.L."/>
            <person name="Kravczyk M."/>
            <person name="Gurevich A."/>
            <person name="Francke R."/>
            <person name="Mueller R."/>
            <person name="Keller V."/>
            <person name="Keller A."/>
        </authorList>
    </citation>
    <scope>NUCLEOTIDE SEQUENCE</scope>
    <source>
        <strain evidence="10">S39M_St_73</strain>
    </source>
</reference>
<comment type="subcellular location">
    <subcellularLocation>
        <location evidence="8">Cytoplasm</location>
    </subcellularLocation>
</comment>
<evidence type="ECO:0000256" key="6">
    <source>
        <dbReference type="ARBA" id="ARBA00023098"/>
    </source>
</evidence>
<comment type="similarity">
    <text evidence="8">Belongs to the acyl carrier protein (ACP) family.</text>
</comment>
<comment type="caution">
    <text evidence="10">The sequence shown here is derived from an EMBL/GenBank/DDBJ whole genome shotgun (WGS) entry which is preliminary data.</text>
</comment>
<proteinExistence type="inferred from homology"/>
<dbReference type="InterPro" id="IPR009081">
    <property type="entry name" value="PP-bd_ACP"/>
</dbReference>
<gene>
    <name evidence="8" type="primary">acpP</name>
    <name evidence="10" type="ORF">Q4F26_02240</name>
</gene>
<dbReference type="AlphaFoldDB" id="A0AA43ZRT4"/>
<dbReference type="Proteomes" id="UP001171751">
    <property type="component" value="Unassembled WGS sequence"/>
</dbReference>
<sequence>MNIFETVRDIIADQLDVEKDVITPETSFEEDLEADSLDVFQVISEIEDELDIVIETDDNISTVKELVDFIENQEQ</sequence>